<dbReference type="EMBL" id="BKCJ010492362">
    <property type="protein sequence ID" value="GFA81042.1"/>
    <property type="molecule type" value="Genomic_DNA"/>
</dbReference>
<dbReference type="PANTHER" id="PTHR24559:SF444">
    <property type="entry name" value="REVERSE TRANSCRIPTASE DOMAIN-CONTAINING PROTEIN"/>
    <property type="match status" value="1"/>
</dbReference>
<dbReference type="InterPro" id="IPR053134">
    <property type="entry name" value="RNA-dir_DNA_polymerase"/>
</dbReference>
<dbReference type="GO" id="GO:0003964">
    <property type="term" value="F:RNA-directed DNA polymerase activity"/>
    <property type="evidence" value="ECO:0007669"/>
    <property type="project" value="UniProtKB-KW"/>
</dbReference>
<dbReference type="PANTHER" id="PTHR24559">
    <property type="entry name" value="TRANSPOSON TY3-I GAG-POL POLYPROTEIN"/>
    <property type="match status" value="1"/>
</dbReference>
<dbReference type="Gene3D" id="3.10.10.10">
    <property type="entry name" value="HIV Type 1 Reverse Transcriptase, subunit A, domain 1"/>
    <property type="match status" value="1"/>
</dbReference>
<comment type="caution">
    <text evidence="1">The sequence shown here is derived from an EMBL/GenBank/DDBJ whole genome shotgun (WGS) entry which is preliminary data.</text>
</comment>
<organism evidence="1">
    <name type="scientific">Tanacetum cinerariifolium</name>
    <name type="common">Dalmatian daisy</name>
    <name type="synonym">Chrysanthemum cinerariifolium</name>
    <dbReference type="NCBI Taxonomy" id="118510"/>
    <lineage>
        <taxon>Eukaryota</taxon>
        <taxon>Viridiplantae</taxon>
        <taxon>Streptophyta</taxon>
        <taxon>Embryophyta</taxon>
        <taxon>Tracheophyta</taxon>
        <taxon>Spermatophyta</taxon>
        <taxon>Magnoliopsida</taxon>
        <taxon>eudicotyledons</taxon>
        <taxon>Gunneridae</taxon>
        <taxon>Pentapetalae</taxon>
        <taxon>asterids</taxon>
        <taxon>campanulids</taxon>
        <taxon>Asterales</taxon>
        <taxon>Asteraceae</taxon>
        <taxon>Asteroideae</taxon>
        <taxon>Anthemideae</taxon>
        <taxon>Anthemidinae</taxon>
        <taxon>Tanacetum</taxon>
    </lineage>
</organism>
<accession>A0A699K863</accession>
<evidence type="ECO:0000313" key="1">
    <source>
        <dbReference type="EMBL" id="GFA81042.1"/>
    </source>
</evidence>
<name>A0A699K863_TANCI</name>
<sequence length="228" mass="26124">MEAFEILKACHEGPYGGHHGVNLTVKKRQGKISQRDEMPQNTVDYLSKWVEAKALPTNDVRVVVKFLNLSSLDSPSFCKHKINFEDDVKPVIQRKHRLNPKMKKVVKKEIIKLLDVGIIYAIKDFPWVRPVHYVPKKGGMTVMTNEDNELVPTRTITGWCVCIDYRIGEDKATFLIDKAMQHSHLNDDTCFRMDVIDEVTKDELDALLDDSKPFLSTSEKISETPLDK</sequence>
<dbReference type="SUPFAM" id="SSF56672">
    <property type="entry name" value="DNA/RNA polymerases"/>
    <property type="match status" value="1"/>
</dbReference>
<keyword evidence="1" id="KW-0695">RNA-directed DNA polymerase</keyword>
<protein>
    <submittedName>
        <fullName evidence="1">Reverse transcriptase domain-containing protein</fullName>
    </submittedName>
</protein>
<dbReference type="AlphaFoldDB" id="A0A699K863"/>
<keyword evidence="1" id="KW-0808">Transferase</keyword>
<dbReference type="InterPro" id="IPR043502">
    <property type="entry name" value="DNA/RNA_pol_sf"/>
</dbReference>
<gene>
    <name evidence="1" type="ORF">Tci_653014</name>
</gene>
<proteinExistence type="predicted"/>
<reference evidence="1" key="1">
    <citation type="journal article" date="2019" name="Sci. Rep.">
        <title>Draft genome of Tanacetum cinerariifolium, the natural source of mosquito coil.</title>
        <authorList>
            <person name="Yamashiro T."/>
            <person name="Shiraishi A."/>
            <person name="Satake H."/>
            <person name="Nakayama K."/>
        </authorList>
    </citation>
    <scope>NUCLEOTIDE SEQUENCE</scope>
</reference>
<keyword evidence="1" id="KW-0548">Nucleotidyltransferase</keyword>